<dbReference type="EMBL" id="UINC01010929">
    <property type="protein sequence ID" value="SVA48430.1"/>
    <property type="molecule type" value="Genomic_DNA"/>
</dbReference>
<dbReference type="InterPro" id="IPR036063">
    <property type="entry name" value="Smr_dom_sf"/>
</dbReference>
<dbReference type="SMART" id="SM00463">
    <property type="entry name" value="SMR"/>
    <property type="match status" value="1"/>
</dbReference>
<dbReference type="Gene3D" id="3.30.1370.110">
    <property type="match status" value="1"/>
</dbReference>
<protein>
    <recommendedName>
        <fullName evidence="1">Smr domain-containing protein</fullName>
    </recommendedName>
</protein>
<feature type="non-terminal residue" evidence="2">
    <location>
        <position position="1"/>
    </location>
</feature>
<gene>
    <name evidence="2" type="ORF">METZ01_LOCUS101284</name>
</gene>
<dbReference type="PROSITE" id="PS50828">
    <property type="entry name" value="SMR"/>
    <property type="match status" value="1"/>
</dbReference>
<dbReference type="InterPro" id="IPR002625">
    <property type="entry name" value="Smr_dom"/>
</dbReference>
<sequence>RRGSFRIEADIDLHGLRTKDAKIALKSFVAESNKLGLRCVRVIHGKGLRSGPAGPILKTKVTDWLAQWEEVLALVSARVHDGGAGAIYVLLRKPLK</sequence>
<dbReference type="Pfam" id="PF01713">
    <property type="entry name" value="Smr"/>
    <property type="match status" value="1"/>
</dbReference>
<evidence type="ECO:0000313" key="2">
    <source>
        <dbReference type="EMBL" id="SVA48430.1"/>
    </source>
</evidence>
<dbReference type="PANTHER" id="PTHR35562:SF2">
    <property type="entry name" value="DNA ENDONUCLEASE SMRA-RELATED"/>
    <property type="match status" value="1"/>
</dbReference>
<proteinExistence type="predicted"/>
<dbReference type="AlphaFoldDB" id="A0A381W7A6"/>
<dbReference type="SUPFAM" id="SSF160443">
    <property type="entry name" value="SMR domain-like"/>
    <property type="match status" value="1"/>
</dbReference>
<accession>A0A381W7A6</accession>
<feature type="domain" description="Smr" evidence="1">
    <location>
        <begin position="11"/>
        <end position="92"/>
    </location>
</feature>
<organism evidence="2">
    <name type="scientific">marine metagenome</name>
    <dbReference type="NCBI Taxonomy" id="408172"/>
    <lineage>
        <taxon>unclassified sequences</taxon>
        <taxon>metagenomes</taxon>
        <taxon>ecological metagenomes</taxon>
    </lineage>
</organism>
<evidence type="ECO:0000259" key="1">
    <source>
        <dbReference type="PROSITE" id="PS50828"/>
    </source>
</evidence>
<dbReference type="PANTHER" id="PTHR35562">
    <property type="entry name" value="DNA ENDONUCLEASE SMRA-RELATED"/>
    <property type="match status" value="1"/>
</dbReference>
<reference evidence="2" key="1">
    <citation type="submission" date="2018-05" db="EMBL/GenBank/DDBJ databases">
        <authorList>
            <person name="Lanie J.A."/>
            <person name="Ng W.-L."/>
            <person name="Kazmierczak K.M."/>
            <person name="Andrzejewski T.M."/>
            <person name="Davidsen T.M."/>
            <person name="Wayne K.J."/>
            <person name="Tettelin H."/>
            <person name="Glass J.I."/>
            <person name="Rusch D."/>
            <person name="Podicherti R."/>
            <person name="Tsui H.-C.T."/>
            <person name="Winkler M.E."/>
        </authorList>
    </citation>
    <scope>NUCLEOTIDE SEQUENCE</scope>
</reference>
<name>A0A381W7A6_9ZZZZ</name>